<proteinExistence type="predicted"/>
<dbReference type="Proteomes" id="UP001296104">
    <property type="component" value="Unassembled WGS sequence"/>
</dbReference>
<evidence type="ECO:0000313" key="3">
    <source>
        <dbReference type="Proteomes" id="UP001296104"/>
    </source>
</evidence>
<sequence>MGSVTRHSTRSLLSASRTPAPTRGIRSFHHSPSHCQKTPEQIGEAFLSKFANGREFVRKQLLDANQARLFALTLDRTQLWPGSESLDQSEPAHGTPLPAGYHNAYFTPTQLPGALGIDGTDTSYNPEAPFTRRMWAGGSIQWPGADPSKGTAHLKVGDVATEVTKVLSCEPKTIKKTGEAMLVVGVVKEFYDSTDQLCVVDNRNWVFREALDPSKKATAPKRPTELSEAEIHDAGNGKIVRHFNRDPPTLFRFSALTFNAHRIHYDKPWSVDVEGHRDTVVHGPLNMISMLDFWRDEQKASGIVFPKSLKYRATSPVYVGEGYRILMDEGSAGNEDVPIEVVSNDGTVCMKGDIKRW</sequence>
<reference evidence="2" key="1">
    <citation type="submission" date="2023-11" db="EMBL/GenBank/DDBJ databases">
        <authorList>
            <person name="Alioto T."/>
            <person name="Alioto T."/>
            <person name="Gomez Garrido J."/>
        </authorList>
    </citation>
    <scope>NUCLEOTIDE SEQUENCE</scope>
</reference>
<comment type="caution">
    <text evidence="2">The sequence shown here is derived from an EMBL/GenBank/DDBJ whole genome shotgun (WGS) entry which is preliminary data.</text>
</comment>
<dbReference type="PANTHER" id="PTHR28152:SF2">
    <property type="entry name" value="N-TERMINAL OF MAOC-LIKE DEHYDRATASE DOMAIN-CONTAINING PROTEIN"/>
    <property type="match status" value="1"/>
</dbReference>
<protein>
    <recommendedName>
        <fullName evidence="4">Mesaconyl-C4 CoA hydratase</fullName>
    </recommendedName>
</protein>
<dbReference type="InterPro" id="IPR029069">
    <property type="entry name" value="HotDog_dom_sf"/>
</dbReference>
<dbReference type="EMBL" id="CAVMBE010000121">
    <property type="protein sequence ID" value="CAK4034523.1"/>
    <property type="molecule type" value="Genomic_DNA"/>
</dbReference>
<dbReference type="PANTHER" id="PTHR28152">
    <property type="entry name" value="HYDROXYACYL-THIOESTER DEHYDRATASE TYPE 2, MITOCHONDRIAL"/>
    <property type="match status" value="1"/>
</dbReference>
<feature type="compositionally biased region" description="Polar residues" evidence="1">
    <location>
        <begin position="10"/>
        <end position="19"/>
    </location>
</feature>
<dbReference type="SUPFAM" id="SSF54637">
    <property type="entry name" value="Thioesterase/thiol ester dehydrase-isomerase"/>
    <property type="match status" value="1"/>
</dbReference>
<dbReference type="InterPro" id="IPR052741">
    <property type="entry name" value="Mitochondrial_HTD2"/>
</dbReference>
<organism evidence="2 3">
    <name type="scientific">Lecanosticta acicola</name>
    <dbReference type="NCBI Taxonomy" id="111012"/>
    <lineage>
        <taxon>Eukaryota</taxon>
        <taxon>Fungi</taxon>
        <taxon>Dikarya</taxon>
        <taxon>Ascomycota</taxon>
        <taxon>Pezizomycotina</taxon>
        <taxon>Dothideomycetes</taxon>
        <taxon>Dothideomycetidae</taxon>
        <taxon>Mycosphaerellales</taxon>
        <taxon>Mycosphaerellaceae</taxon>
        <taxon>Lecanosticta</taxon>
    </lineage>
</organism>
<accession>A0AAI9EFI1</accession>
<evidence type="ECO:0000256" key="1">
    <source>
        <dbReference type="SAM" id="MobiDB-lite"/>
    </source>
</evidence>
<dbReference type="Gene3D" id="3.10.129.10">
    <property type="entry name" value="Hotdog Thioesterase"/>
    <property type="match status" value="1"/>
</dbReference>
<dbReference type="GO" id="GO:0019171">
    <property type="term" value="F:(3R)-hydroxyacyl-[acyl-carrier-protein] dehydratase activity"/>
    <property type="evidence" value="ECO:0007669"/>
    <property type="project" value="TreeGrafter"/>
</dbReference>
<dbReference type="FunFam" id="3.10.129.10:FF:000103">
    <property type="entry name" value="WGS project CABT00000000 data, contig 2.1"/>
    <property type="match status" value="1"/>
</dbReference>
<keyword evidence="3" id="KW-1185">Reference proteome</keyword>
<name>A0AAI9EFI1_9PEZI</name>
<gene>
    <name evidence="2" type="ORF">LECACI_7A009681</name>
</gene>
<dbReference type="GO" id="GO:0005739">
    <property type="term" value="C:mitochondrion"/>
    <property type="evidence" value="ECO:0007669"/>
    <property type="project" value="TreeGrafter"/>
</dbReference>
<feature type="region of interest" description="Disordered" evidence="1">
    <location>
        <begin position="1"/>
        <end position="39"/>
    </location>
</feature>
<evidence type="ECO:0000313" key="2">
    <source>
        <dbReference type="EMBL" id="CAK4034523.1"/>
    </source>
</evidence>
<evidence type="ECO:0008006" key="4">
    <source>
        <dbReference type="Google" id="ProtNLM"/>
    </source>
</evidence>
<dbReference type="AlphaFoldDB" id="A0AAI9EFI1"/>